<evidence type="ECO:0000259" key="3">
    <source>
        <dbReference type="PROSITE" id="PS51371"/>
    </source>
</evidence>
<dbReference type="InterPro" id="IPR051257">
    <property type="entry name" value="Diverse_CBS-Domain"/>
</dbReference>
<dbReference type="Gene3D" id="3.10.580.10">
    <property type="entry name" value="CBS-domain"/>
    <property type="match status" value="1"/>
</dbReference>
<dbReference type="EMBL" id="CP048685">
    <property type="protein sequence ID" value="QPJ63241.1"/>
    <property type="molecule type" value="Genomic_DNA"/>
</dbReference>
<reference evidence="4 5" key="1">
    <citation type="submission" date="2020-02" db="EMBL/GenBank/DDBJ databases">
        <title>Genomic and physiological characterization of two novel Nitrospinaceae genera.</title>
        <authorList>
            <person name="Mueller A.J."/>
            <person name="Jung M.-Y."/>
            <person name="Strachan C.R."/>
            <person name="Herbold C.W."/>
            <person name="Kirkegaard R.H."/>
            <person name="Daims H."/>
        </authorList>
    </citation>
    <scope>NUCLEOTIDE SEQUENCE [LARGE SCALE GENOMIC DNA]</scope>
    <source>
        <strain evidence="4">EB</strain>
    </source>
</reference>
<name>A0A7T0G1T9_9BACT</name>
<evidence type="ECO:0000256" key="1">
    <source>
        <dbReference type="ARBA" id="ARBA00023122"/>
    </source>
</evidence>
<dbReference type="PANTHER" id="PTHR43080:SF2">
    <property type="entry name" value="CBS DOMAIN-CONTAINING PROTEIN"/>
    <property type="match status" value="1"/>
</dbReference>
<dbReference type="InterPro" id="IPR000644">
    <property type="entry name" value="CBS_dom"/>
</dbReference>
<keyword evidence="1 2" id="KW-0129">CBS domain</keyword>
<feature type="domain" description="CBS" evidence="3">
    <location>
        <begin position="90"/>
        <end position="145"/>
    </location>
</feature>
<dbReference type="PROSITE" id="PS51371">
    <property type="entry name" value="CBS"/>
    <property type="match status" value="2"/>
</dbReference>
<dbReference type="PANTHER" id="PTHR43080">
    <property type="entry name" value="CBS DOMAIN-CONTAINING PROTEIN CBSX3, MITOCHONDRIAL"/>
    <property type="match status" value="1"/>
</dbReference>
<organism evidence="4 5">
    <name type="scientific">Candidatus Nitronauta litoralis</name>
    <dbReference type="NCBI Taxonomy" id="2705533"/>
    <lineage>
        <taxon>Bacteria</taxon>
        <taxon>Pseudomonadati</taxon>
        <taxon>Nitrospinota/Tectimicrobiota group</taxon>
        <taxon>Nitrospinota</taxon>
        <taxon>Nitrospinia</taxon>
        <taxon>Nitrospinales</taxon>
        <taxon>Nitrospinaceae</taxon>
        <taxon>Candidatus Nitronauta</taxon>
    </lineage>
</organism>
<gene>
    <name evidence="4" type="ORF">G3M70_15715</name>
</gene>
<dbReference type="AlphaFoldDB" id="A0A7T0G1T9"/>
<sequence length="145" mass="15961">MANKHEPHHFAKDQTGSRQEIADYMSSPVLSINSSATVKEAAKLMTENNLGSLLVKGNGTYDGIVTETDLTRRVIGKGLNPETTQINLVMSQPIQTLDCHRPVTEANSFMAQKKIRHLAITDNGVIVGMLSVRDLVSFFANPRLR</sequence>
<dbReference type="KEGG" id="nli:G3M70_15715"/>
<evidence type="ECO:0000313" key="5">
    <source>
        <dbReference type="Proteomes" id="UP000594688"/>
    </source>
</evidence>
<dbReference type="InterPro" id="IPR046342">
    <property type="entry name" value="CBS_dom_sf"/>
</dbReference>
<accession>A0A7T0G1T9</accession>
<evidence type="ECO:0000256" key="2">
    <source>
        <dbReference type="PROSITE-ProRule" id="PRU00703"/>
    </source>
</evidence>
<dbReference type="SUPFAM" id="SSF54631">
    <property type="entry name" value="CBS-domain pair"/>
    <property type="match status" value="1"/>
</dbReference>
<feature type="domain" description="CBS" evidence="3">
    <location>
        <begin position="25"/>
        <end position="82"/>
    </location>
</feature>
<dbReference type="Pfam" id="PF00571">
    <property type="entry name" value="CBS"/>
    <property type="match status" value="2"/>
</dbReference>
<dbReference type="Proteomes" id="UP000594688">
    <property type="component" value="Chromosome"/>
</dbReference>
<evidence type="ECO:0000313" key="4">
    <source>
        <dbReference type="EMBL" id="QPJ63241.1"/>
    </source>
</evidence>
<proteinExistence type="predicted"/>
<protein>
    <submittedName>
        <fullName evidence="4">CBS domain-containing protein</fullName>
    </submittedName>
</protein>
<dbReference type="SMART" id="SM00116">
    <property type="entry name" value="CBS"/>
    <property type="match status" value="2"/>
</dbReference>